<protein>
    <submittedName>
        <fullName evidence="1">Uncharacterized protein</fullName>
    </submittedName>
</protein>
<dbReference type="Gramene" id="rna-gnl|WGS:JABURB|Cocit.L1374.1">
    <property type="protein sequence ID" value="cds-KAF7848980.1"/>
    <property type="gene ID" value="gene-BT93_L1374"/>
</dbReference>
<comment type="caution">
    <text evidence="1">The sequence shown here is derived from an EMBL/GenBank/DDBJ whole genome shotgun (WGS) entry which is preliminary data.</text>
</comment>
<dbReference type="AlphaFoldDB" id="A0A8T0CMR9"/>
<evidence type="ECO:0000313" key="2">
    <source>
        <dbReference type="Proteomes" id="UP000806378"/>
    </source>
</evidence>
<proteinExistence type="predicted"/>
<keyword evidence="2" id="KW-1185">Reference proteome</keyword>
<sequence>MKTIESSRSISRLELHPPALVSKRVFDNGTIKGDVVPPLVLLIYKRHINLGPLYQRSSDLCFAPSS</sequence>
<organism evidence="1 2">
    <name type="scientific">Corymbia citriodora subsp. variegata</name>
    <dbReference type="NCBI Taxonomy" id="360336"/>
    <lineage>
        <taxon>Eukaryota</taxon>
        <taxon>Viridiplantae</taxon>
        <taxon>Streptophyta</taxon>
        <taxon>Embryophyta</taxon>
        <taxon>Tracheophyta</taxon>
        <taxon>Spermatophyta</taxon>
        <taxon>Magnoliopsida</taxon>
        <taxon>eudicotyledons</taxon>
        <taxon>Gunneridae</taxon>
        <taxon>Pentapetalae</taxon>
        <taxon>rosids</taxon>
        <taxon>malvids</taxon>
        <taxon>Myrtales</taxon>
        <taxon>Myrtaceae</taxon>
        <taxon>Myrtoideae</taxon>
        <taxon>Eucalypteae</taxon>
        <taxon>Corymbia</taxon>
    </lineage>
</organism>
<accession>A0A8T0CMR9</accession>
<gene>
    <name evidence="1" type="ORF">BT93_L1374</name>
</gene>
<dbReference type="EMBL" id="MU089909">
    <property type="protein sequence ID" value="KAF7848980.1"/>
    <property type="molecule type" value="Genomic_DNA"/>
</dbReference>
<reference evidence="1" key="1">
    <citation type="submission" date="2020-05" db="EMBL/GenBank/DDBJ databases">
        <title>WGS assembly of Corymbia citriodora subspecies variegata.</title>
        <authorList>
            <person name="Barry K."/>
            <person name="Hundley H."/>
            <person name="Shu S."/>
            <person name="Jenkins J."/>
            <person name="Grimwood J."/>
            <person name="Baten A."/>
        </authorList>
    </citation>
    <scope>NUCLEOTIDE SEQUENCE</scope>
    <source>
        <strain evidence="1">CV2-018</strain>
    </source>
</reference>
<evidence type="ECO:0000313" key="1">
    <source>
        <dbReference type="EMBL" id="KAF7848980.1"/>
    </source>
</evidence>
<name>A0A8T0CMR9_CORYI</name>
<dbReference type="Proteomes" id="UP000806378">
    <property type="component" value="Unassembled WGS sequence"/>
</dbReference>